<proteinExistence type="predicted"/>
<dbReference type="Pfam" id="PF00483">
    <property type="entry name" value="NTP_transferase"/>
    <property type="match status" value="1"/>
</dbReference>
<name>A0ABU6G1A3_9BACL</name>
<feature type="domain" description="Nucleotidyl transferase" evidence="1">
    <location>
        <begin position="3"/>
        <end position="225"/>
    </location>
</feature>
<evidence type="ECO:0000313" key="3">
    <source>
        <dbReference type="Proteomes" id="UP001338137"/>
    </source>
</evidence>
<reference evidence="2 3" key="1">
    <citation type="submission" date="2023-03" db="EMBL/GenBank/DDBJ databases">
        <title>Bacillus Genome Sequencing.</title>
        <authorList>
            <person name="Dunlap C."/>
        </authorList>
    </citation>
    <scope>NUCLEOTIDE SEQUENCE [LARGE SCALE GENOMIC DNA]</scope>
    <source>
        <strain evidence="2 3">BD-533</strain>
    </source>
</reference>
<protein>
    <submittedName>
        <fullName evidence="2">Nucleotidyltransferase family protein</fullName>
    </submittedName>
</protein>
<dbReference type="SUPFAM" id="SSF53448">
    <property type="entry name" value="Nucleotide-diphospho-sugar transferases"/>
    <property type="match status" value="1"/>
</dbReference>
<dbReference type="PANTHER" id="PTHR22572">
    <property type="entry name" value="SUGAR-1-PHOSPHATE GUANYL TRANSFERASE"/>
    <property type="match status" value="1"/>
</dbReference>
<dbReference type="CDD" id="cd06915">
    <property type="entry name" value="NTP_transferase_WcbM_like"/>
    <property type="match status" value="1"/>
</dbReference>
<gene>
    <name evidence="2" type="ORF">P4I72_12500</name>
</gene>
<dbReference type="InterPro" id="IPR050486">
    <property type="entry name" value="Mannose-1P_guanyltransferase"/>
</dbReference>
<dbReference type="Proteomes" id="UP001338137">
    <property type="component" value="Unassembled WGS sequence"/>
</dbReference>
<dbReference type="Gene3D" id="3.90.550.10">
    <property type="entry name" value="Spore Coat Polysaccharide Biosynthesis Protein SpsA, Chain A"/>
    <property type="match status" value="1"/>
</dbReference>
<accession>A0ABU6G1A3</accession>
<dbReference type="InterPro" id="IPR029044">
    <property type="entry name" value="Nucleotide-diphossugar_trans"/>
</dbReference>
<evidence type="ECO:0000313" key="2">
    <source>
        <dbReference type="EMBL" id="MEC0227948.1"/>
    </source>
</evidence>
<organism evidence="2 3">
    <name type="scientific">Paenibacillus alba</name>
    <dbReference type="NCBI Taxonomy" id="1197127"/>
    <lineage>
        <taxon>Bacteria</taxon>
        <taxon>Bacillati</taxon>
        <taxon>Bacillota</taxon>
        <taxon>Bacilli</taxon>
        <taxon>Bacillales</taxon>
        <taxon>Paenibacillaceae</taxon>
        <taxon>Paenibacillus</taxon>
    </lineage>
</organism>
<sequence>MEAIILAGGFGTRLQSIVTGVPKPMAPIRNVPFLTYIFEYLCNYGITKVVLSTGYMHEIIRNHYGSSYKDLTISYSNETKPLGTGGAIKQALEMIEGENSLILNGDSFFRIDLNGIIERHIDMAADVTIAVKAMYNFDRYGVISLEKNRVVDFQEKKWTSNGYISGGLYIGKTSIFNGVTLPESFSFETDYLQKYVSSCTFMAYESKEYFIDIGIPDDYRRAQEELYL</sequence>
<dbReference type="EMBL" id="JARLKY010000026">
    <property type="protein sequence ID" value="MEC0227948.1"/>
    <property type="molecule type" value="Genomic_DNA"/>
</dbReference>
<keyword evidence="3" id="KW-1185">Reference proteome</keyword>
<dbReference type="InterPro" id="IPR005835">
    <property type="entry name" value="NTP_transferase_dom"/>
</dbReference>
<evidence type="ECO:0000259" key="1">
    <source>
        <dbReference type="Pfam" id="PF00483"/>
    </source>
</evidence>
<dbReference type="RefSeq" id="WP_326072238.1">
    <property type="nucleotide sequence ID" value="NZ_JARLKY010000026.1"/>
</dbReference>
<comment type="caution">
    <text evidence="2">The sequence shown here is derived from an EMBL/GenBank/DDBJ whole genome shotgun (WGS) entry which is preliminary data.</text>
</comment>